<evidence type="ECO:0000256" key="7">
    <source>
        <dbReference type="ARBA" id="ARBA00022840"/>
    </source>
</evidence>
<dbReference type="PANTHER" id="PTHR11136">
    <property type="entry name" value="FOLYLPOLYGLUTAMATE SYNTHASE-RELATED"/>
    <property type="match status" value="1"/>
</dbReference>
<feature type="domain" description="Mur ligase central" evidence="13">
    <location>
        <begin position="43"/>
        <end position="259"/>
    </location>
</feature>
<keyword evidence="6 11" id="KW-0547">Nucleotide-binding</keyword>
<evidence type="ECO:0000259" key="12">
    <source>
        <dbReference type="Pfam" id="PF02875"/>
    </source>
</evidence>
<dbReference type="GO" id="GO:0008841">
    <property type="term" value="F:dihydrofolate synthase activity"/>
    <property type="evidence" value="ECO:0007669"/>
    <property type="project" value="TreeGrafter"/>
</dbReference>
<comment type="cofactor">
    <cofactor evidence="1">
        <name>Mg(2+)</name>
        <dbReference type="ChEBI" id="CHEBI:18420"/>
    </cofactor>
</comment>
<keyword evidence="7 11" id="KW-0067">ATP-binding</keyword>
<evidence type="ECO:0000256" key="6">
    <source>
        <dbReference type="ARBA" id="ARBA00022741"/>
    </source>
</evidence>
<evidence type="ECO:0000256" key="4">
    <source>
        <dbReference type="ARBA" id="ARBA00022598"/>
    </source>
</evidence>
<dbReference type="STRING" id="33978.A6M13_00910"/>
<dbReference type="GO" id="GO:0046872">
    <property type="term" value="F:metal ion binding"/>
    <property type="evidence" value="ECO:0007669"/>
    <property type="project" value="UniProtKB-KW"/>
</dbReference>
<dbReference type="GO" id="GO:0005524">
    <property type="term" value="F:ATP binding"/>
    <property type="evidence" value="ECO:0007669"/>
    <property type="project" value="UniProtKB-KW"/>
</dbReference>
<gene>
    <name evidence="14" type="ORF">A6M13_00910</name>
</gene>
<name>A0A1C0YNL1_9BACL</name>
<evidence type="ECO:0000256" key="11">
    <source>
        <dbReference type="PIRNR" id="PIRNR001563"/>
    </source>
</evidence>
<organism evidence="14 15">
    <name type="scientific">Caryophanon tenue</name>
    <dbReference type="NCBI Taxonomy" id="33978"/>
    <lineage>
        <taxon>Bacteria</taxon>
        <taxon>Bacillati</taxon>
        <taxon>Bacillota</taxon>
        <taxon>Bacilli</taxon>
        <taxon>Bacillales</taxon>
        <taxon>Caryophanaceae</taxon>
        <taxon>Caryophanon</taxon>
    </lineage>
</organism>
<dbReference type="FunFam" id="3.40.1190.10:FF:000011">
    <property type="entry name" value="Folylpolyglutamate synthase/dihydrofolate synthase"/>
    <property type="match status" value="1"/>
</dbReference>
<dbReference type="Proteomes" id="UP000093199">
    <property type="component" value="Unassembled WGS sequence"/>
</dbReference>
<dbReference type="InterPro" id="IPR036565">
    <property type="entry name" value="Mur-like_cat_sf"/>
</dbReference>
<dbReference type="GO" id="GO:0004326">
    <property type="term" value="F:tetrahydrofolylpolyglutamate synthase activity"/>
    <property type="evidence" value="ECO:0007669"/>
    <property type="project" value="UniProtKB-EC"/>
</dbReference>
<accession>A0A1C0YNL1</accession>
<dbReference type="PANTHER" id="PTHR11136:SF0">
    <property type="entry name" value="DIHYDROFOLATE SYNTHETASE-RELATED"/>
    <property type="match status" value="1"/>
</dbReference>
<comment type="catalytic activity">
    <reaction evidence="10">
        <text>(6S)-5,6,7,8-tetrahydrofolyl-(gamma-L-Glu)(n) + L-glutamate + ATP = (6S)-5,6,7,8-tetrahydrofolyl-(gamma-L-Glu)(n+1) + ADP + phosphate + H(+)</text>
        <dbReference type="Rhea" id="RHEA:10580"/>
        <dbReference type="Rhea" id="RHEA-COMP:14738"/>
        <dbReference type="Rhea" id="RHEA-COMP:14740"/>
        <dbReference type="ChEBI" id="CHEBI:15378"/>
        <dbReference type="ChEBI" id="CHEBI:29985"/>
        <dbReference type="ChEBI" id="CHEBI:30616"/>
        <dbReference type="ChEBI" id="CHEBI:43474"/>
        <dbReference type="ChEBI" id="CHEBI:141005"/>
        <dbReference type="ChEBI" id="CHEBI:456216"/>
        <dbReference type="EC" id="6.3.2.17"/>
    </reaction>
</comment>
<evidence type="ECO:0000256" key="1">
    <source>
        <dbReference type="ARBA" id="ARBA00001946"/>
    </source>
</evidence>
<keyword evidence="4 11" id="KW-0436">Ligase</keyword>
<dbReference type="SUPFAM" id="SSF53623">
    <property type="entry name" value="MurD-like peptide ligases, catalytic domain"/>
    <property type="match status" value="1"/>
</dbReference>
<comment type="caution">
    <text evidence="14">The sequence shown here is derived from an EMBL/GenBank/DDBJ whole genome shotgun (WGS) entry which is preliminary data.</text>
</comment>
<evidence type="ECO:0000256" key="8">
    <source>
        <dbReference type="ARBA" id="ARBA00022842"/>
    </source>
</evidence>
<dbReference type="Pfam" id="PF02875">
    <property type="entry name" value="Mur_ligase_C"/>
    <property type="match status" value="1"/>
</dbReference>
<keyword evidence="8" id="KW-0460">Magnesium</keyword>
<dbReference type="EMBL" id="MASJ01000001">
    <property type="protein sequence ID" value="OCS88747.1"/>
    <property type="molecule type" value="Genomic_DNA"/>
</dbReference>
<dbReference type="NCBIfam" id="TIGR01499">
    <property type="entry name" value="folC"/>
    <property type="match status" value="1"/>
</dbReference>
<dbReference type="InterPro" id="IPR036615">
    <property type="entry name" value="Mur_ligase_C_dom_sf"/>
</dbReference>
<evidence type="ECO:0000256" key="5">
    <source>
        <dbReference type="ARBA" id="ARBA00022723"/>
    </source>
</evidence>
<dbReference type="InterPro" id="IPR004101">
    <property type="entry name" value="Mur_ligase_C"/>
</dbReference>
<sequence length="416" mass="46675">MTQCENYLFQLRGGDKRDEPLAVVQALLEAFNNPQQQVPFVHIAGTNGKGSTVNFLQEMLIAGNVRVGAFTSPHLEQVNERIRINGVYIDDATFIRYVNELMAVMQEQQLSPNFFEVITVMAWRYFAEQQVDIALMEVGIGGRLDSTNVATPLASIITSIGFDHIDMLGETLTEIASEKAGIIKAHVPVVSTVLQQEAIAVLEQTARQQQAPYYGYGNHFTVEQKSEHIQYQSDNRELRFTLQMQGAHQMRNAAAAIACIDCLAPYVQLTNEHMQQGLARAMWAGRFEEIRSRVFIDGAHNEQGTAALVETLTQMYPAKRYHFIYAAMSDKDHAKSIAQMDAIAETITFTTLPMPRAATAEALYALSTHRQKTYTTDWQQAITSRIKQLTPQDLLIVTGSLYFISEARPFMQQLEA</sequence>
<reference evidence="14 15" key="1">
    <citation type="submission" date="2016-07" db="EMBL/GenBank/DDBJ databases">
        <title>Caryophanon tenue genome sequencing.</title>
        <authorList>
            <person name="Verma A."/>
            <person name="Pal Y."/>
            <person name="Krishnamurthi S."/>
        </authorList>
    </citation>
    <scope>NUCLEOTIDE SEQUENCE [LARGE SCALE GENOMIC DNA]</scope>
    <source>
        <strain evidence="14 15">DSM 14152</strain>
    </source>
</reference>
<dbReference type="GO" id="GO:0005737">
    <property type="term" value="C:cytoplasm"/>
    <property type="evidence" value="ECO:0007669"/>
    <property type="project" value="TreeGrafter"/>
</dbReference>
<keyword evidence="5" id="KW-0479">Metal-binding</keyword>
<dbReference type="PIRSF" id="PIRSF001563">
    <property type="entry name" value="Folylpolyglu_synth"/>
    <property type="match status" value="1"/>
</dbReference>
<comment type="similarity">
    <text evidence="2 11">Belongs to the folylpolyglutamate synthase family.</text>
</comment>
<evidence type="ECO:0000313" key="14">
    <source>
        <dbReference type="EMBL" id="OCS88747.1"/>
    </source>
</evidence>
<keyword evidence="15" id="KW-1185">Reference proteome</keyword>
<evidence type="ECO:0000259" key="13">
    <source>
        <dbReference type="Pfam" id="PF08245"/>
    </source>
</evidence>
<dbReference type="Pfam" id="PF08245">
    <property type="entry name" value="Mur_ligase_M"/>
    <property type="match status" value="1"/>
</dbReference>
<proteinExistence type="inferred from homology"/>
<evidence type="ECO:0000256" key="9">
    <source>
        <dbReference type="ARBA" id="ARBA00030592"/>
    </source>
</evidence>
<evidence type="ECO:0000313" key="15">
    <source>
        <dbReference type="Proteomes" id="UP000093199"/>
    </source>
</evidence>
<dbReference type="InterPro" id="IPR001645">
    <property type="entry name" value="Folylpolyglutamate_synth"/>
</dbReference>
<dbReference type="Gene3D" id="3.40.1190.10">
    <property type="entry name" value="Mur-like, catalytic domain"/>
    <property type="match status" value="1"/>
</dbReference>
<protein>
    <recommendedName>
        <fullName evidence="3">tetrahydrofolate synthase</fullName>
        <ecNumber evidence="3">6.3.2.17</ecNumber>
    </recommendedName>
    <alternativeName>
        <fullName evidence="9">Tetrahydrofolylpolyglutamate synthase</fullName>
    </alternativeName>
</protein>
<feature type="domain" description="Mur ligase C-terminal" evidence="12">
    <location>
        <begin position="285"/>
        <end position="400"/>
    </location>
</feature>
<evidence type="ECO:0000256" key="2">
    <source>
        <dbReference type="ARBA" id="ARBA00008276"/>
    </source>
</evidence>
<dbReference type="InterPro" id="IPR013221">
    <property type="entry name" value="Mur_ligase_cen"/>
</dbReference>
<evidence type="ECO:0000256" key="3">
    <source>
        <dbReference type="ARBA" id="ARBA00013025"/>
    </source>
</evidence>
<evidence type="ECO:0000256" key="10">
    <source>
        <dbReference type="ARBA" id="ARBA00047493"/>
    </source>
</evidence>
<dbReference type="SUPFAM" id="SSF53244">
    <property type="entry name" value="MurD-like peptide ligases, peptide-binding domain"/>
    <property type="match status" value="1"/>
</dbReference>
<dbReference type="AlphaFoldDB" id="A0A1C0YNL1"/>
<dbReference type="Gene3D" id="3.90.190.20">
    <property type="entry name" value="Mur ligase, C-terminal domain"/>
    <property type="match status" value="1"/>
</dbReference>
<dbReference type="EC" id="6.3.2.17" evidence="3"/>